<organism evidence="1 2">
    <name type="scientific">Leersia perrieri</name>
    <dbReference type="NCBI Taxonomy" id="77586"/>
    <lineage>
        <taxon>Eukaryota</taxon>
        <taxon>Viridiplantae</taxon>
        <taxon>Streptophyta</taxon>
        <taxon>Embryophyta</taxon>
        <taxon>Tracheophyta</taxon>
        <taxon>Spermatophyta</taxon>
        <taxon>Magnoliopsida</taxon>
        <taxon>Liliopsida</taxon>
        <taxon>Poales</taxon>
        <taxon>Poaceae</taxon>
        <taxon>BOP clade</taxon>
        <taxon>Oryzoideae</taxon>
        <taxon>Oryzeae</taxon>
        <taxon>Oryzinae</taxon>
        <taxon>Leersia</taxon>
    </lineage>
</organism>
<dbReference type="HOGENOM" id="CLU_1491133_0_0_1"/>
<reference evidence="2" key="2">
    <citation type="submission" date="2013-12" db="EMBL/GenBank/DDBJ databases">
        <authorList>
            <person name="Yu Y."/>
            <person name="Lee S."/>
            <person name="de Baynast K."/>
            <person name="Wissotski M."/>
            <person name="Liu L."/>
            <person name="Talag J."/>
            <person name="Goicoechea J."/>
            <person name="Angelova A."/>
            <person name="Jetty R."/>
            <person name="Kudrna D."/>
            <person name="Golser W."/>
            <person name="Rivera L."/>
            <person name="Zhang J."/>
            <person name="Wing R."/>
        </authorList>
    </citation>
    <scope>NUCLEOTIDE SEQUENCE</scope>
</reference>
<accession>A0A0D9X9M6</accession>
<protein>
    <submittedName>
        <fullName evidence="1">Uncharacterized protein</fullName>
    </submittedName>
</protein>
<dbReference type="Proteomes" id="UP000032180">
    <property type="component" value="Chromosome 8"/>
</dbReference>
<keyword evidence="2" id="KW-1185">Reference proteome</keyword>
<dbReference type="PANTHER" id="PTHR33432:SF4">
    <property type="entry name" value="OS08G0510500 PROTEIN"/>
    <property type="match status" value="1"/>
</dbReference>
<dbReference type="InterPro" id="IPR033485">
    <property type="entry name" value="EMSY-LIKE_plant"/>
</dbReference>
<evidence type="ECO:0000313" key="2">
    <source>
        <dbReference type="Proteomes" id="UP000032180"/>
    </source>
</evidence>
<dbReference type="Gramene" id="LPERR08G16980.1">
    <property type="protein sequence ID" value="LPERR08G16980.1"/>
    <property type="gene ID" value="LPERR08G16980"/>
</dbReference>
<dbReference type="GO" id="GO:0050832">
    <property type="term" value="P:defense response to fungus"/>
    <property type="evidence" value="ECO:0007669"/>
    <property type="project" value="InterPro"/>
</dbReference>
<sequence length="181" mass="20356">MPIDVIQWVSADQGLLYQGGRQASDPVLKRLPSDNSRMLGSRKRRGRLLPNELIKEYSPLDGIGVPNTGSIVMEVEKVLSNPNMLEIEKAMKLLRDQEQSLLDAIARLDEASDGESGRRYCARCKPSRYYRCLTLVVMASVTGEVLSLKLQALTGYSLETVGEDRNSCEECKVYQMYYRST</sequence>
<proteinExistence type="predicted"/>
<dbReference type="eggNOG" id="KOG4675">
    <property type="taxonomic scope" value="Eukaryota"/>
</dbReference>
<dbReference type="GO" id="GO:0005634">
    <property type="term" value="C:nucleus"/>
    <property type="evidence" value="ECO:0007669"/>
    <property type="project" value="TreeGrafter"/>
</dbReference>
<dbReference type="EnsemblPlants" id="LPERR08G16980.1">
    <property type="protein sequence ID" value="LPERR08G16980.1"/>
    <property type="gene ID" value="LPERR08G16980"/>
</dbReference>
<dbReference type="PANTHER" id="PTHR33432">
    <property type="entry name" value="PROTEIN EMSY-LIKE 4"/>
    <property type="match status" value="1"/>
</dbReference>
<dbReference type="STRING" id="77586.A0A0D9X9M6"/>
<dbReference type="AlphaFoldDB" id="A0A0D9X9M6"/>
<reference evidence="1" key="3">
    <citation type="submission" date="2015-04" db="UniProtKB">
        <authorList>
            <consortium name="EnsemblPlants"/>
        </authorList>
    </citation>
    <scope>IDENTIFICATION</scope>
</reference>
<evidence type="ECO:0000313" key="1">
    <source>
        <dbReference type="EnsemblPlants" id="LPERR08G16980.1"/>
    </source>
</evidence>
<name>A0A0D9X9M6_9ORYZ</name>
<reference evidence="1 2" key="1">
    <citation type="submission" date="2012-08" db="EMBL/GenBank/DDBJ databases">
        <title>Oryza genome evolution.</title>
        <authorList>
            <person name="Wing R.A."/>
        </authorList>
    </citation>
    <scope>NUCLEOTIDE SEQUENCE</scope>
</reference>